<comment type="catalytic activity">
    <reaction evidence="1">
        <text>Release of any N-terminal amino acid, including proline, that is linked to proline, even from a dipeptide or tripeptide.</text>
        <dbReference type="EC" id="3.4.11.9"/>
    </reaction>
</comment>
<evidence type="ECO:0000256" key="2">
    <source>
        <dbReference type="ARBA" id="ARBA00001936"/>
    </source>
</evidence>
<evidence type="ECO:0000256" key="1">
    <source>
        <dbReference type="ARBA" id="ARBA00001424"/>
    </source>
</evidence>
<sequence>MSAPDSALLEACRGRRERVLQQLRAGGGGVAIVPTAPEAMRNRDSDYPYRHDSYFYYLTGFTEPESVLVLVADTDGTGRSILFCRPKHEEREIWDGFRFGPEGARATFGFDEAHSVEEIDAKLPALLANRAQVAYPLAASTRTDMQVRRWLDGVRAQGRAGVSSPSVAIDVRTWLDEMRLFKDASEIAIMRRASEISAQAHVRAMQASRQGLREYHLEAELLYEFRRHGAQSVAYNSIVATGANACVLHYRAGPAELRDGDLCLIDAGCELDGYASDITRTFPVSGRFTPAQRELYDIVLAAQNAAIAETRAGVPYNVPHDAAVRVLAQGMLDTGLLDRNKEGTLDDVLASGSYRRFYMHRTGHWLGMDVHDVGEYRVPGPAAAAGPDGTPGERPWRPLEAGMVVTVEPGIYVRPAEDVPERYWHIGIRIEDDAVVTGGDCELLTRGVPVDADEIEAIMRAGARDGVQHAGETR</sequence>
<keyword evidence="6 13" id="KW-0479">Metal-binding</keyword>
<protein>
    <recommendedName>
        <fullName evidence="10">Xaa-Pro aminopeptidase</fullName>
        <ecNumber evidence="4">3.4.11.9</ecNumber>
    </recommendedName>
    <alternativeName>
        <fullName evidence="11">Aminopeptidase P II</fullName>
    </alternativeName>
    <alternativeName>
        <fullName evidence="12">X-Pro aminopeptidase</fullName>
    </alternativeName>
</protein>
<proteinExistence type="inferred from homology"/>
<evidence type="ECO:0000256" key="5">
    <source>
        <dbReference type="ARBA" id="ARBA00022670"/>
    </source>
</evidence>
<gene>
    <name evidence="15" type="ORF">FOB72_12330</name>
</gene>
<dbReference type="Pfam" id="PF05195">
    <property type="entry name" value="AMP_N"/>
    <property type="match status" value="1"/>
</dbReference>
<dbReference type="RefSeq" id="WP_150372780.1">
    <property type="nucleotide sequence ID" value="NZ_CP044065.1"/>
</dbReference>
<dbReference type="GO" id="GO:0070006">
    <property type="term" value="F:metalloaminopeptidase activity"/>
    <property type="evidence" value="ECO:0007669"/>
    <property type="project" value="InterPro"/>
</dbReference>
<evidence type="ECO:0000256" key="13">
    <source>
        <dbReference type="RuleBase" id="RU000590"/>
    </source>
</evidence>
<evidence type="ECO:0000256" key="12">
    <source>
        <dbReference type="ARBA" id="ARBA00081411"/>
    </source>
</evidence>
<keyword evidence="5" id="KW-0645">Protease</keyword>
<dbReference type="SUPFAM" id="SSF55920">
    <property type="entry name" value="Creatinase/aminopeptidase"/>
    <property type="match status" value="1"/>
</dbReference>
<organism evidence="15 16">
    <name type="scientific">Cupriavidus pauculus</name>
    <dbReference type="NCBI Taxonomy" id="82633"/>
    <lineage>
        <taxon>Bacteria</taxon>
        <taxon>Pseudomonadati</taxon>
        <taxon>Pseudomonadota</taxon>
        <taxon>Betaproteobacteria</taxon>
        <taxon>Burkholderiales</taxon>
        <taxon>Burkholderiaceae</taxon>
        <taxon>Cupriavidus</taxon>
    </lineage>
</organism>
<keyword evidence="7" id="KW-0378">Hydrolase</keyword>
<dbReference type="InterPro" id="IPR007865">
    <property type="entry name" value="Aminopep_P_N"/>
</dbReference>
<evidence type="ECO:0000256" key="4">
    <source>
        <dbReference type="ARBA" id="ARBA00012574"/>
    </source>
</evidence>
<evidence type="ECO:0000259" key="14">
    <source>
        <dbReference type="SMART" id="SM01011"/>
    </source>
</evidence>
<reference evidence="15 16" key="1">
    <citation type="submission" date="2019-09" db="EMBL/GenBank/DDBJ databases">
        <title>FDA dAtabase for Regulatory Grade micrObial Sequences (FDA-ARGOS): Supporting development and validation of Infectious Disease Dx tests.</title>
        <authorList>
            <person name="Sciortino C."/>
            <person name="Tallon L."/>
            <person name="Sadzewicz L."/>
            <person name="Vavikolanu K."/>
            <person name="Mehta A."/>
            <person name="Aluvathingal J."/>
            <person name="Nadendla S."/>
            <person name="Nandy P."/>
            <person name="Geyer C."/>
            <person name="Yan Y."/>
            <person name="Sichtig H."/>
        </authorList>
    </citation>
    <scope>NUCLEOTIDE SEQUENCE [LARGE SCALE GENOMIC DNA]</scope>
    <source>
        <strain evidence="15 16">FDAARGOS_664</strain>
    </source>
</reference>
<dbReference type="Gene3D" id="3.40.350.10">
    <property type="entry name" value="Creatinase/prolidase N-terminal domain"/>
    <property type="match status" value="1"/>
</dbReference>
<dbReference type="InterPro" id="IPR036005">
    <property type="entry name" value="Creatinase/aminopeptidase-like"/>
</dbReference>
<dbReference type="SMART" id="SM01011">
    <property type="entry name" value="AMP_N"/>
    <property type="match status" value="1"/>
</dbReference>
<dbReference type="InterPro" id="IPR029149">
    <property type="entry name" value="Creatin/AminoP/Spt16_N"/>
</dbReference>
<accession>A0A5P2H524</accession>
<evidence type="ECO:0000313" key="15">
    <source>
        <dbReference type="EMBL" id="QET02754.1"/>
    </source>
</evidence>
<dbReference type="Gene3D" id="3.90.230.10">
    <property type="entry name" value="Creatinase/methionine aminopeptidase superfamily"/>
    <property type="match status" value="1"/>
</dbReference>
<dbReference type="FunFam" id="3.90.230.10:FF:000002">
    <property type="entry name" value="Xaa-Pro aminopeptidase 3"/>
    <property type="match status" value="1"/>
</dbReference>
<dbReference type="InterPro" id="IPR001131">
    <property type="entry name" value="Peptidase_M24B_aminopep-P_CS"/>
</dbReference>
<comment type="cofactor">
    <cofactor evidence="2">
        <name>Mn(2+)</name>
        <dbReference type="ChEBI" id="CHEBI:29035"/>
    </cofactor>
</comment>
<dbReference type="PROSITE" id="PS00491">
    <property type="entry name" value="PROLINE_PEPTIDASE"/>
    <property type="match status" value="1"/>
</dbReference>
<keyword evidence="9" id="KW-0464">Manganese</keyword>
<dbReference type="Proteomes" id="UP000322822">
    <property type="component" value="Chromosome 1"/>
</dbReference>
<feature type="domain" description="Aminopeptidase P N-terminal" evidence="14">
    <location>
        <begin position="7"/>
        <end position="144"/>
    </location>
</feature>
<evidence type="ECO:0000256" key="9">
    <source>
        <dbReference type="ARBA" id="ARBA00023211"/>
    </source>
</evidence>
<dbReference type="InterPro" id="IPR052433">
    <property type="entry name" value="X-Pro_dipept-like"/>
</dbReference>
<dbReference type="InterPro" id="IPR000994">
    <property type="entry name" value="Pept_M24"/>
</dbReference>
<dbReference type="EMBL" id="CP044065">
    <property type="protein sequence ID" value="QET02754.1"/>
    <property type="molecule type" value="Genomic_DNA"/>
</dbReference>
<dbReference type="GO" id="GO:0005829">
    <property type="term" value="C:cytosol"/>
    <property type="evidence" value="ECO:0007669"/>
    <property type="project" value="TreeGrafter"/>
</dbReference>
<dbReference type="OrthoDB" id="9806388at2"/>
<evidence type="ECO:0000256" key="7">
    <source>
        <dbReference type="ARBA" id="ARBA00022801"/>
    </source>
</evidence>
<evidence type="ECO:0000256" key="10">
    <source>
        <dbReference type="ARBA" id="ARBA00069363"/>
    </source>
</evidence>
<keyword evidence="8" id="KW-0482">Metalloprotease</keyword>
<dbReference type="CDD" id="cd01087">
    <property type="entry name" value="Prolidase"/>
    <property type="match status" value="1"/>
</dbReference>
<dbReference type="Pfam" id="PF00557">
    <property type="entry name" value="Peptidase_M24"/>
    <property type="match status" value="1"/>
</dbReference>
<dbReference type="GO" id="GO:0006508">
    <property type="term" value="P:proteolysis"/>
    <property type="evidence" value="ECO:0007669"/>
    <property type="project" value="UniProtKB-KW"/>
</dbReference>
<dbReference type="PANTHER" id="PTHR43226">
    <property type="entry name" value="XAA-PRO AMINOPEPTIDASE 3"/>
    <property type="match status" value="1"/>
</dbReference>
<name>A0A5P2H524_9BURK</name>
<comment type="similarity">
    <text evidence="3 13">Belongs to the peptidase M24B family.</text>
</comment>
<dbReference type="AlphaFoldDB" id="A0A5P2H524"/>
<dbReference type="SUPFAM" id="SSF53092">
    <property type="entry name" value="Creatinase/prolidase N-terminal domain"/>
    <property type="match status" value="1"/>
</dbReference>
<evidence type="ECO:0000256" key="6">
    <source>
        <dbReference type="ARBA" id="ARBA00022723"/>
    </source>
</evidence>
<dbReference type="PANTHER" id="PTHR43226:SF4">
    <property type="entry name" value="XAA-PRO AMINOPEPTIDASE 3"/>
    <property type="match status" value="1"/>
</dbReference>
<evidence type="ECO:0000313" key="16">
    <source>
        <dbReference type="Proteomes" id="UP000322822"/>
    </source>
</evidence>
<evidence type="ECO:0000256" key="11">
    <source>
        <dbReference type="ARBA" id="ARBA00075356"/>
    </source>
</evidence>
<dbReference type="EC" id="3.4.11.9" evidence="4"/>
<evidence type="ECO:0000256" key="8">
    <source>
        <dbReference type="ARBA" id="ARBA00023049"/>
    </source>
</evidence>
<evidence type="ECO:0000256" key="3">
    <source>
        <dbReference type="ARBA" id="ARBA00008766"/>
    </source>
</evidence>
<dbReference type="GO" id="GO:0030145">
    <property type="term" value="F:manganese ion binding"/>
    <property type="evidence" value="ECO:0007669"/>
    <property type="project" value="InterPro"/>
</dbReference>